<dbReference type="InterPro" id="IPR020449">
    <property type="entry name" value="Tscrpt_reg_AraC-type_HTH"/>
</dbReference>
<dbReference type="AlphaFoldDB" id="D5BT46"/>
<dbReference type="SUPFAM" id="SSF46689">
    <property type="entry name" value="Homeodomain-like"/>
    <property type="match status" value="2"/>
</dbReference>
<feature type="domain" description="HTH araC/xylS-type" evidence="4">
    <location>
        <begin position="204"/>
        <end position="302"/>
    </location>
</feature>
<protein>
    <submittedName>
        <fullName evidence="5">Transcriptional regulator, AraC family</fullName>
        <ecNumber evidence="5">2.1.1.63</ecNumber>
    </submittedName>
</protein>
<dbReference type="InterPro" id="IPR009057">
    <property type="entry name" value="Homeodomain-like_sf"/>
</dbReference>
<dbReference type="GO" id="GO:0003700">
    <property type="term" value="F:DNA-binding transcription factor activity"/>
    <property type="evidence" value="ECO:0007669"/>
    <property type="project" value="InterPro"/>
</dbReference>
<dbReference type="OrthoDB" id="345413at2"/>
<dbReference type="PROSITE" id="PS01124">
    <property type="entry name" value="HTH_ARAC_FAMILY_2"/>
    <property type="match status" value="1"/>
</dbReference>
<evidence type="ECO:0000256" key="2">
    <source>
        <dbReference type="ARBA" id="ARBA00023125"/>
    </source>
</evidence>
<evidence type="ECO:0000259" key="4">
    <source>
        <dbReference type="PROSITE" id="PS01124"/>
    </source>
</evidence>
<evidence type="ECO:0000313" key="6">
    <source>
        <dbReference type="Proteomes" id="UP000007460"/>
    </source>
</evidence>
<dbReference type="Pfam" id="PF12833">
    <property type="entry name" value="HTH_18"/>
    <property type="match status" value="1"/>
</dbReference>
<dbReference type="eggNOG" id="COG4977">
    <property type="taxonomic scope" value="Bacteria"/>
</dbReference>
<dbReference type="PRINTS" id="PR00032">
    <property type="entry name" value="HTHARAC"/>
</dbReference>
<dbReference type="InterPro" id="IPR018060">
    <property type="entry name" value="HTH_AraC"/>
</dbReference>
<keyword evidence="3" id="KW-0804">Transcription</keyword>
<dbReference type="EC" id="2.1.1.63" evidence="5"/>
<keyword evidence="5" id="KW-0808">Transferase</keyword>
<name>D5BT46_PUNMI</name>
<dbReference type="PANTHER" id="PTHR43280">
    <property type="entry name" value="ARAC-FAMILY TRANSCRIPTIONAL REGULATOR"/>
    <property type="match status" value="1"/>
</dbReference>
<dbReference type="Proteomes" id="UP000007460">
    <property type="component" value="Chromosome"/>
</dbReference>
<evidence type="ECO:0000313" key="5">
    <source>
        <dbReference type="EMBL" id="ADE39443.1"/>
    </source>
</evidence>
<evidence type="ECO:0000256" key="3">
    <source>
        <dbReference type="ARBA" id="ARBA00023163"/>
    </source>
</evidence>
<gene>
    <name evidence="5" type="ordered locus">SAR116_1200</name>
</gene>
<proteinExistence type="predicted"/>
<dbReference type="PANTHER" id="PTHR43280:SF27">
    <property type="entry name" value="TRANSCRIPTIONAL REGULATOR MTLR"/>
    <property type="match status" value="1"/>
</dbReference>
<dbReference type="Gene3D" id="1.10.10.60">
    <property type="entry name" value="Homeodomain-like"/>
    <property type="match status" value="2"/>
</dbReference>
<dbReference type="EMBL" id="CP001751">
    <property type="protein sequence ID" value="ADE39443.1"/>
    <property type="molecule type" value="Genomic_DNA"/>
</dbReference>
<dbReference type="STRING" id="488538.SAR116_1200"/>
<dbReference type="SMART" id="SM00342">
    <property type="entry name" value="HTH_ARAC"/>
    <property type="match status" value="1"/>
</dbReference>
<dbReference type="GO" id="GO:0032259">
    <property type="term" value="P:methylation"/>
    <property type="evidence" value="ECO:0007669"/>
    <property type="project" value="UniProtKB-KW"/>
</dbReference>
<keyword evidence="6" id="KW-1185">Reference proteome</keyword>
<dbReference type="HOGENOM" id="CLU_000445_88_9_5"/>
<accession>D5BT46</accession>
<sequence>METIRSRIHSPSEQPVRQIYMQPQTHLHVPEGFFVEHHIPDVMAQTHMHGHIEINYLSRGSMIYQLPTGNVHIPAKRLVLFWGQVPHRVIKVNDPDSIHIAYLPLSQVVTWPLPDQLMQYLFDGTFVASDNINNLDSPLMTRWLDDFQTDDPHRASLAIAEIQLRLRRMAIDGWHALELCNDAYMSTASANRKFKRKAAARKVQMMVAFMAQNYTQTLHVADIAAVAGISKGYAMAIFTAFMRRSLTQYVNELRLNHARALLMDTNDKIVSIALDSGFGSLSQFYSLFHKQFGVAPSAYRDSTRR</sequence>
<dbReference type="GO" id="GO:0043565">
    <property type="term" value="F:sequence-specific DNA binding"/>
    <property type="evidence" value="ECO:0007669"/>
    <property type="project" value="InterPro"/>
</dbReference>
<reference evidence="5 6" key="1">
    <citation type="journal article" date="2010" name="J. Bacteriol.">
        <title>Complete genome sequence of "Candidatus Puniceispirillum marinum" IMCC1322, a representative of the SAR116 clade in the Alphaproteobacteria.</title>
        <authorList>
            <person name="Oh H.M."/>
            <person name="Kwon K.K."/>
            <person name="Kang I."/>
            <person name="Kang S.G."/>
            <person name="Lee J.H."/>
            <person name="Kim S.J."/>
            <person name="Cho J.C."/>
        </authorList>
    </citation>
    <scope>NUCLEOTIDE SEQUENCE [LARGE SCALE GENOMIC DNA]</scope>
    <source>
        <strain evidence="5 6">IMCC1322</strain>
    </source>
</reference>
<evidence type="ECO:0000256" key="1">
    <source>
        <dbReference type="ARBA" id="ARBA00023015"/>
    </source>
</evidence>
<keyword evidence="2" id="KW-0238">DNA-binding</keyword>
<keyword evidence="1" id="KW-0805">Transcription regulation</keyword>
<organism evidence="5 6">
    <name type="scientific">Puniceispirillum marinum (strain IMCC1322)</name>
    <dbReference type="NCBI Taxonomy" id="488538"/>
    <lineage>
        <taxon>Bacteria</taxon>
        <taxon>Pseudomonadati</taxon>
        <taxon>Pseudomonadota</taxon>
        <taxon>Alphaproteobacteria</taxon>
        <taxon>Candidatus Puniceispirillales</taxon>
        <taxon>Candidatus Puniceispirillaceae</taxon>
        <taxon>Candidatus Puniceispirillum</taxon>
    </lineage>
</organism>
<dbReference type="KEGG" id="apb:SAR116_1200"/>
<dbReference type="GO" id="GO:0003908">
    <property type="term" value="F:methylated-DNA-[protein]-cysteine S-methyltransferase activity"/>
    <property type="evidence" value="ECO:0007669"/>
    <property type="project" value="UniProtKB-EC"/>
</dbReference>
<keyword evidence="5" id="KW-0489">Methyltransferase</keyword>